<reference evidence="2" key="2">
    <citation type="journal article" date="2021" name="PeerJ">
        <title>Extensive microbial diversity within the chicken gut microbiome revealed by metagenomics and culture.</title>
        <authorList>
            <person name="Gilroy R."/>
            <person name="Ravi A."/>
            <person name="Getino M."/>
            <person name="Pursley I."/>
            <person name="Horton D.L."/>
            <person name="Alikhan N.F."/>
            <person name="Baker D."/>
            <person name="Gharbi K."/>
            <person name="Hall N."/>
            <person name="Watson M."/>
            <person name="Adriaenssens E.M."/>
            <person name="Foster-Nyarko E."/>
            <person name="Jarju S."/>
            <person name="Secka A."/>
            <person name="Antonio M."/>
            <person name="Oren A."/>
            <person name="Chaudhuri R.R."/>
            <person name="La Ragione R."/>
            <person name="Hildebrand F."/>
            <person name="Pallen M.J."/>
        </authorList>
    </citation>
    <scope>NUCLEOTIDE SEQUENCE</scope>
    <source>
        <strain evidence="2">B3-4054</strain>
    </source>
</reference>
<dbReference type="EMBL" id="JADIMS010000083">
    <property type="protein sequence ID" value="MBO8450432.1"/>
    <property type="molecule type" value="Genomic_DNA"/>
</dbReference>
<proteinExistence type="predicted"/>
<evidence type="ECO:0000313" key="2">
    <source>
        <dbReference type="EMBL" id="MBO8450432.1"/>
    </source>
</evidence>
<keyword evidence="1" id="KW-0812">Transmembrane</keyword>
<dbReference type="AlphaFoldDB" id="A0A9D9EMB1"/>
<organism evidence="2 3">
    <name type="scientific">Candidatus Avitreponema avistercoris</name>
    <dbReference type="NCBI Taxonomy" id="2840705"/>
    <lineage>
        <taxon>Bacteria</taxon>
        <taxon>Pseudomonadati</taxon>
        <taxon>Spirochaetota</taxon>
        <taxon>Spirochaetia</taxon>
        <taxon>Spirochaetales</taxon>
        <taxon>Candidatus Avitreponema</taxon>
    </lineage>
</organism>
<comment type="caution">
    <text evidence="2">The sequence shown here is derived from an EMBL/GenBank/DDBJ whole genome shotgun (WGS) entry which is preliminary data.</text>
</comment>
<keyword evidence="1" id="KW-0472">Membrane</keyword>
<accession>A0A9D9EMB1</accession>
<sequence length="46" mass="5094">MPDIMIGLNILWRGMLSMFVTMAVILCLTIVLTKVTAKKKPDGSQD</sequence>
<evidence type="ECO:0000256" key="1">
    <source>
        <dbReference type="SAM" id="Phobius"/>
    </source>
</evidence>
<feature type="transmembrane region" description="Helical" evidence="1">
    <location>
        <begin position="12"/>
        <end position="32"/>
    </location>
</feature>
<name>A0A9D9EMB1_9SPIR</name>
<gene>
    <name evidence="2" type="ORF">IAA96_04930</name>
</gene>
<dbReference type="Proteomes" id="UP000823616">
    <property type="component" value="Unassembled WGS sequence"/>
</dbReference>
<keyword evidence="1" id="KW-1133">Transmembrane helix</keyword>
<evidence type="ECO:0000313" key="3">
    <source>
        <dbReference type="Proteomes" id="UP000823616"/>
    </source>
</evidence>
<reference evidence="2" key="1">
    <citation type="submission" date="2020-10" db="EMBL/GenBank/DDBJ databases">
        <authorList>
            <person name="Gilroy R."/>
        </authorList>
    </citation>
    <scope>NUCLEOTIDE SEQUENCE</scope>
    <source>
        <strain evidence="2">B3-4054</strain>
    </source>
</reference>
<protein>
    <submittedName>
        <fullName evidence="2">Uncharacterized protein</fullName>
    </submittedName>
</protein>